<dbReference type="SUPFAM" id="SSF158791">
    <property type="entry name" value="MgtE N-terminal domain-like"/>
    <property type="match status" value="1"/>
</dbReference>
<feature type="transmembrane region" description="Helical" evidence="9">
    <location>
        <begin position="433"/>
        <end position="455"/>
    </location>
</feature>
<keyword evidence="7 9" id="KW-0472">Membrane</keyword>
<feature type="domain" description="CBS" evidence="10">
    <location>
        <begin position="202"/>
        <end position="259"/>
    </location>
</feature>
<reference evidence="12" key="1">
    <citation type="submission" date="2016-10" db="EMBL/GenBank/DDBJ databases">
        <authorList>
            <person name="Varghese N."/>
            <person name="Submissions S."/>
        </authorList>
    </citation>
    <scope>NUCLEOTIDE SEQUENCE [LARGE SCALE GENOMIC DNA]</scope>
    <source>
        <strain evidence="12">Z-7934</strain>
    </source>
</reference>
<dbReference type="InterPro" id="IPR000644">
    <property type="entry name" value="CBS_dom"/>
</dbReference>
<keyword evidence="8" id="KW-0129">CBS domain</keyword>
<dbReference type="Pfam" id="PF03448">
    <property type="entry name" value="MgtE_N"/>
    <property type="match status" value="1"/>
</dbReference>
<dbReference type="EMBL" id="FOQA01000006">
    <property type="protein sequence ID" value="SFI09567.1"/>
    <property type="molecule type" value="Genomic_DNA"/>
</dbReference>
<proteinExistence type="inferred from homology"/>
<dbReference type="Gene3D" id="1.25.60.10">
    <property type="entry name" value="MgtE N-terminal domain-like"/>
    <property type="match status" value="1"/>
</dbReference>
<keyword evidence="9" id="KW-1003">Cell membrane</keyword>
<evidence type="ECO:0000256" key="9">
    <source>
        <dbReference type="RuleBase" id="RU362011"/>
    </source>
</evidence>
<evidence type="ECO:0000256" key="6">
    <source>
        <dbReference type="ARBA" id="ARBA00022989"/>
    </source>
</evidence>
<dbReference type="Pfam" id="PF01769">
    <property type="entry name" value="MgtE"/>
    <property type="match status" value="1"/>
</dbReference>
<keyword evidence="6 9" id="KW-1133">Transmembrane helix</keyword>
<dbReference type="Proteomes" id="UP000199287">
    <property type="component" value="Unassembled WGS sequence"/>
</dbReference>
<comment type="similarity">
    <text evidence="2 9">Belongs to the SLC41A transporter family.</text>
</comment>
<dbReference type="InterPro" id="IPR006668">
    <property type="entry name" value="Mg_transptr_MgtE_intracell_dom"/>
</dbReference>
<dbReference type="Pfam" id="PF00571">
    <property type="entry name" value="CBS"/>
    <property type="match status" value="2"/>
</dbReference>
<keyword evidence="3 9" id="KW-0813">Transport</keyword>
<dbReference type="PANTHER" id="PTHR43773:SF1">
    <property type="entry name" value="MAGNESIUM TRANSPORTER MGTE"/>
    <property type="match status" value="1"/>
</dbReference>
<feature type="transmembrane region" description="Helical" evidence="9">
    <location>
        <begin position="293"/>
        <end position="313"/>
    </location>
</feature>
<dbReference type="InterPro" id="IPR006669">
    <property type="entry name" value="MgtE_transporter"/>
</dbReference>
<dbReference type="SUPFAM" id="SSF161093">
    <property type="entry name" value="MgtE membrane domain-like"/>
    <property type="match status" value="1"/>
</dbReference>
<name>A0A1I3FEH0_9FIRM</name>
<accession>A0A1I3FEH0</accession>
<evidence type="ECO:0000256" key="5">
    <source>
        <dbReference type="ARBA" id="ARBA00022842"/>
    </source>
</evidence>
<dbReference type="AlphaFoldDB" id="A0A1I3FEH0"/>
<dbReference type="SUPFAM" id="SSF54631">
    <property type="entry name" value="CBS-domain pair"/>
    <property type="match status" value="1"/>
</dbReference>
<dbReference type="GO" id="GO:0046872">
    <property type="term" value="F:metal ion binding"/>
    <property type="evidence" value="ECO:0007669"/>
    <property type="project" value="UniProtKB-KW"/>
</dbReference>
<dbReference type="PANTHER" id="PTHR43773">
    <property type="entry name" value="MAGNESIUM TRANSPORTER MGTE"/>
    <property type="match status" value="1"/>
</dbReference>
<dbReference type="SMART" id="SM00924">
    <property type="entry name" value="MgtE_N"/>
    <property type="match status" value="1"/>
</dbReference>
<protein>
    <recommendedName>
        <fullName evidence="9">Magnesium transporter MgtE</fullName>
    </recommendedName>
</protein>
<dbReference type="InterPro" id="IPR046342">
    <property type="entry name" value="CBS_dom_sf"/>
</dbReference>
<dbReference type="RefSeq" id="WP_093372503.1">
    <property type="nucleotide sequence ID" value="NZ_FOQA01000006.1"/>
</dbReference>
<keyword evidence="9" id="KW-0479">Metal-binding</keyword>
<feature type="transmembrane region" description="Helical" evidence="9">
    <location>
        <begin position="319"/>
        <end position="337"/>
    </location>
</feature>
<comment type="function">
    <text evidence="9">Acts as a magnesium transporter.</text>
</comment>
<dbReference type="SMART" id="SM00116">
    <property type="entry name" value="CBS"/>
    <property type="match status" value="2"/>
</dbReference>
<sequence>MRIEKISAIKSIRNHFKTKDMGSVKEIINTMDTFEAADVIEVLEPEKQVTVFRLLAKEHALEVFEHLDVHTQQSLLQNFTDENAVEVFSSLEPDDRIKLIDELPAAVAKRLLSSLTQEEREMTSLLLGYKHGTAGQIMTPKYIRLSKEMSVQQAIEKVRASGKDLETVNLLYVTDDKRKLEGSVSLSDIVMAQPEEKINNIMEKEPARVYTETDDGFVAELLKESDLISVPVLDSEDRLVGVVTVDDAIDILEEEALDEVFDKAGFVELTKTETDRSKVLIHGTIPQVWRVRIPFLIITLIGGMLAGGVIEYFEDFLDAIVAVAFFVPVIMDMGGNVGTQSSTIFTRALVLGQIDFPKFLRHWGREVVIGLTMGIILGAAGGAFAAFWQGNTELGMVVGMALASTITIATALGFLVPYILVKLGFDQAAGSDPIITTIKDLSGLAIYFFLVSTFLM</sequence>
<evidence type="ECO:0000256" key="7">
    <source>
        <dbReference type="ARBA" id="ARBA00023136"/>
    </source>
</evidence>
<comment type="subunit">
    <text evidence="9">Homodimer.</text>
</comment>
<dbReference type="CDD" id="cd04606">
    <property type="entry name" value="CBS_pair_Mg_transporter"/>
    <property type="match status" value="1"/>
</dbReference>
<dbReference type="GO" id="GO:0005886">
    <property type="term" value="C:plasma membrane"/>
    <property type="evidence" value="ECO:0007669"/>
    <property type="project" value="UniProtKB-SubCell"/>
</dbReference>
<evidence type="ECO:0000313" key="12">
    <source>
        <dbReference type="Proteomes" id="UP000199287"/>
    </source>
</evidence>
<organism evidence="11 12">
    <name type="scientific">Tindallia magadiensis</name>
    <dbReference type="NCBI Taxonomy" id="69895"/>
    <lineage>
        <taxon>Bacteria</taxon>
        <taxon>Bacillati</taxon>
        <taxon>Bacillota</taxon>
        <taxon>Clostridia</taxon>
        <taxon>Peptostreptococcales</taxon>
        <taxon>Tindalliaceae</taxon>
        <taxon>Tindallia</taxon>
    </lineage>
</organism>
<feature type="transmembrane region" description="Helical" evidence="9">
    <location>
        <begin position="367"/>
        <end position="388"/>
    </location>
</feature>
<dbReference type="Gene3D" id="3.10.580.10">
    <property type="entry name" value="CBS-domain"/>
    <property type="match status" value="1"/>
</dbReference>
<evidence type="ECO:0000256" key="4">
    <source>
        <dbReference type="ARBA" id="ARBA00022692"/>
    </source>
</evidence>
<evidence type="ECO:0000256" key="2">
    <source>
        <dbReference type="ARBA" id="ARBA00009749"/>
    </source>
</evidence>
<evidence type="ECO:0000256" key="8">
    <source>
        <dbReference type="PROSITE-ProRule" id="PRU00703"/>
    </source>
</evidence>
<dbReference type="PROSITE" id="PS51371">
    <property type="entry name" value="CBS"/>
    <property type="match status" value="2"/>
</dbReference>
<gene>
    <name evidence="11" type="ORF">SAMN05192551_106127</name>
</gene>
<dbReference type="Gene3D" id="1.10.357.20">
    <property type="entry name" value="SLC41 divalent cation transporters, integral membrane domain"/>
    <property type="match status" value="1"/>
</dbReference>
<dbReference type="OrthoDB" id="9790355at2"/>
<dbReference type="NCBIfam" id="TIGR00400">
    <property type="entry name" value="mgtE"/>
    <property type="match status" value="1"/>
</dbReference>
<evidence type="ECO:0000256" key="1">
    <source>
        <dbReference type="ARBA" id="ARBA00004141"/>
    </source>
</evidence>
<keyword evidence="4 9" id="KW-0812">Transmembrane</keyword>
<comment type="subcellular location">
    <subcellularLocation>
        <location evidence="9">Cell membrane</location>
        <topology evidence="9">Multi-pass membrane protein</topology>
    </subcellularLocation>
    <subcellularLocation>
        <location evidence="1">Membrane</location>
        <topology evidence="1">Multi-pass membrane protein</topology>
    </subcellularLocation>
</comment>
<dbReference type="InterPro" id="IPR038076">
    <property type="entry name" value="MgtE_N_sf"/>
</dbReference>
<evidence type="ECO:0000313" key="11">
    <source>
        <dbReference type="EMBL" id="SFI09567.1"/>
    </source>
</evidence>
<dbReference type="STRING" id="69895.SAMN05192551_106127"/>
<feature type="domain" description="CBS" evidence="10">
    <location>
        <begin position="138"/>
        <end position="201"/>
    </location>
</feature>
<evidence type="ECO:0000256" key="3">
    <source>
        <dbReference type="ARBA" id="ARBA00022448"/>
    </source>
</evidence>
<keyword evidence="5 9" id="KW-0460">Magnesium</keyword>
<evidence type="ECO:0000259" key="10">
    <source>
        <dbReference type="PROSITE" id="PS51371"/>
    </source>
</evidence>
<keyword evidence="12" id="KW-1185">Reference proteome</keyword>
<dbReference type="InterPro" id="IPR036739">
    <property type="entry name" value="SLC41_membr_dom_sf"/>
</dbReference>
<feature type="transmembrane region" description="Helical" evidence="9">
    <location>
        <begin position="394"/>
        <end position="421"/>
    </location>
</feature>
<dbReference type="GO" id="GO:0015095">
    <property type="term" value="F:magnesium ion transmembrane transporter activity"/>
    <property type="evidence" value="ECO:0007669"/>
    <property type="project" value="UniProtKB-UniRule"/>
</dbReference>
<dbReference type="InterPro" id="IPR006667">
    <property type="entry name" value="SLC41_membr_dom"/>
</dbReference>